<evidence type="ECO:0000256" key="12">
    <source>
        <dbReference type="HAMAP-Rule" id="MF_01261"/>
    </source>
</evidence>
<keyword evidence="9 12" id="KW-0067">ATP-binding</keyword>
<reference evidence="14 15" key="1">
    <citation type="submission" date="2015-11" db="EMBL/GenBank/DDBJ databases">
        <title>Genomic analysis of 38 Legionella species identifies large and diverse effector repertoires.</title>
        <authorList>
            <person name="Burstein D."/>
            <person name="Amaro F."/>
            <person name="Zusman T."/>
            <person name="Lifshitz Z."/>
            <person name="Cohen O."/>
            <person name="Gilbert J.A."/>
            <person name="Pupko T."/>
            <person name="Shuman H.A."/>
            <person name="Segal G."/>
        </authorList>
    </citation>
    <scope>NUCLEOTIDE SEQUENCE [LARGE SCALE GENOMIC DNA]</scope>
    <source>
        <strain evidence="14 15">IMVS3376</strain>
    </source>
</reference>
<dbReference type="GO" id="GO:0000049">
    <property type="term" value="F:tRNA binding"/>
    <property type="evidence" value="ECO:0007669"/>
    <property type="project" value="UniProtKB-UniRule"/>
</dbReference>
<evidence type="ECO:0000256" key="2">
    <source>
        <dbReference type="ARBA" id="ARBA00022679"/>
    </source>
</evidence>
<dbReference type="InterPro" id="IPR012006">
    <property type="entry name" value="CCA_bact"/>
</dbReference>
<evidence type="ECO:0000313" key="15">
    <source>
        <dbReference type="Proteomes" id="UP000054926"/>
    </source>
</evidence>
<dbReference type="GO" id="GO:0005524">
    <property type="term" value="F:ATP binding"/>
    <property type="evidence" value="ECO:0007669"/>
    <property type="project" value="UniProtKB-UniRule"/>
</dbReference>
<organism evidence="14 15">
    <name type="scientific">Legionella steelei</name>
    <dbReference type="NCBI Taxonomy" id="947033"/>
    <lineage>
        <taxon>Bacteria</taxon>
        <taxon>Pseudomonadati</taxon>
        <taxon>Pseudomonadota</taxon>
        <taxon>Gammaproteobacteria</taxon>
        <taxon>Legionellales</taxon>
        <taxon>Legionellaceae</taxon>
        <taxon>Legionella</taxon>
    </lineage>
</organism>
<dbReference type="SMART" id="SM00471">
    <property type="entry name" value="HDc"/>
    <property type="match status" value="1"/>
</dbReference>
<dbReference type="InterPro" id="IPR006674">
    <property type="entry name" value="HD_domain"/>
</dbReference>
<keyword evidence="6 12" id="KW-0547">Nucleotide-binding</keyword>
<feature type="binding site" evidence="12">
    <location>
        <position position="137"/>
    </location>
    <ligand>
        <name>ATP</name>
        <dbReference type="ChEBI" id="CHEBI:30616"/>
    </ligand>
</feature>
<dbReference type="PANTHER" id="PTHR47545:SF1">
    <property type="entry name" value="MULTIFUNCTIONAL CCA PROTEIN"/>
    <property type="match status" value="1"/>
</dbReference>
<dbReference type="InterPro" id="IPR002646">
    <property type="entry name" value="PolA_pol_head_dom"/>
</dbReference>
<evidence type="ECO:0000256" key="7">
    <source>
        <dbReference type="ARBA" id="ARBA00022800"/>
    </source>
</evidence>
<keyword evidence="3 12" id="KW-0819">tRNA processing</keyword>
<keyword evidence="8 12" id="KW-0378">Hydrolase</keyword>
<dbReference type="CDD" id="cd00077">
    <property type="entry name" value="HDc"/>
    <property type="match status" value="1"/>
</dbReference>
<feature type="binding site" evidence="12">
    <location>
        <position position="23"/>
    </location>
    <ligand>
        <name>Mg(2+)</name>
        <dbReference type="ChEBI" id="CHEBI:18420"/>
    </ligand>
</feature>
<comment type="miscellaneous">
    <text evidence="12">A single active site specifically recognizes both ATP and CTP and is responsible for their addition.</text>
</comment>
<keyword evidence="15" id="KW-1185">Reference proteome</keyword>
<dbReference type="Pfam" id="PF01966">
    <property type="entry name" value="HD"/>
    <property type="match status" value="1"/>
</dbReference>
<comment type="domain">
    <text evidence="12">Comprises two domains: an N-terminal domain containing the nucleotidyltransferase activity and a C-terminal HD domain associated with both phosphodiesterase and phosphatase activities.</text>
</comment>
<dbReference type="PANTHER" id="PTHR47545">
    <property type="entry name" value="MULTIFUNCTIONAL CCA PROTEIN"/>
    <property type="match status" value="1"/>
</dbReference>
<evidence type="ECO:0000256" key="5">
    <source>
        <dbReference type="ARBA" id="ARBA00022723"/>
    </source>
</evidence>
<dbReference type="InterPro" id="IPR003607">
    <property type="entry name" value="HD/PDEase_dom"/>
</dbReference>
<feature type="binding site" evidence="12">
    <location>
        <position position="140"/>
    </location>
    <ligand>
        <name>ATP</name>
        <dbReference type="ChEBI" id="CHEBI:30616"/>
    </ligand>
</feature>
<comment type="catalytic activity">
    <reaction evidence="12">
        <text>a tRNA with a 3' CCA end + 2 CTP + ATP = a tRNA with a 3' CCACCA end + 3 diphosphate</text>
        <dbReference type="Rhea" id="RHEA:76235"/>
        <dbReference type="Rhea" id="RHEA-COMP:10468"/>
        <dbReference type="Rhea" id="RHEA-COMP:18655"/>
        <dbReference type="ChEBI" id="CHEBI:30616"/>
        <dbReference type="ChEBI" id="CHEBI:33019"/>
        <dbReference type="ChEBI" id="CHEBI:37563"/>
        <dbReference type="ChEBI" id="CHEBI:83071"/>
        <dbReference type="ChEBI" id="CHEBI:195187"/>
    </reaction>
</comment>
<keyword evidence="11 12" id="KW-0694">RNA-binding</keyword>
<feature type="binding site" evidence="12">
    <location>
        <position position="11"/>
    </location>
    <ligand>
        <name>ATP</name>
        <dbReference type="ChEBI" id="CHEBI:30616"/>
    </ligand>
</feature>
<dbReference type="GO" id="GO:0001680">
    <property type="term" value="P:tRNA 3'-terminal CCA addition"/>
    <property type="evidence" value="ECO:0007669"/>
    <property type="project" value="UniProtKB-UniRule"/>
</dbReference>
<feature type="binding site" evidence="12">
    <location>
        <position position="137"/>
    </location>
    <ligand>
        <name>CTP</name>
        <dbReference type="ChEBI" id="CHEBI:37563"/>
    </ligand>
</feature>
<feature type="domain" description="HD" evidence="13">
    <location>
        <begin position="228"/>
        <end position="329"/>
    </location>
</feature>
<feature type="binding site" evidence="12">
    <location>
        <position position="91"/>
    </location>
    <ligand>
        <name>ATP</name>
        <dbReference type="ChEBI" id="CHEBI:30616"/>
    </ligand>
</feature>
<dbReference type="EC" id="3.1.4.-" evidence="12"/>
<dbReference type="GO" id="GO:0042245">
    <property type="term" value="P:RNA repair"/>
    <property type="evidence" value="ECO:0007669"/>
    <property type="project" value="UniProtKB-KW"/>
</dbReference>
<dbReference type="EMBL" id="LNYY01000019">
    <property type="protein sequence ID" value="KTD68556.1"/>
    <property type="molecule type" value="Genomic_DNA"/>
</dbReference>
<feature type="binding site" evidence="12">
    <location>
        <position position="21"/>
    </location>
    <ligand>
        <name>Mg(2+)</name>
        <dbReference type="ChEBI" id="CHEBI:18420"/>
    </ligand>
</feature>
<dbReference type="STRING" id="947033.Lste_1714"/>
<accession>A0A0W0ZGT0</accession>
<dbReference type="GO" id="GO:0004112">
    <property type="term" value="F:cyclic-nucleotide phosphodiesterase activity"/>
    <property type="evidence" value="ECO:0007669"/>
    <property type="project" value="UniProtKB-UniRule"/>
</dbReference>
<evidence type="ECO:0000256" key="1">
    <source>
        <dbReference type="ARBA" id="ARBA00022596"/>
    </source>
</evidence>
<keyword evidence="12" id="KW-0511">Multifunctional enzyme</keyword>
<dbReference type="Pfam" id="PF12627">
    <property type="entry name" value="PolyA_pol_RNAbd"/>
    <property type="match status" value="1"/>
</dbReference>
<dbReference type="EC" id="3.1.3.-" evidence="12"/>
<keyword evidence="2 12" id="KW-0808">Transferase</keyword>
<gene>
    <name evidence="14" type="primary">cca_2</name>
    <name evidence="12" type="synonym">cca</name>
    <name evidence="14" type="ORF">Lste_1714</name>
</gene>
<evidence type="ECO:0000256" key="4">
    <source>
        <dbReference type="ARBA" id="ARBA00022695"/>
    </source>
</evidence>
<dbReference type="EC" id="2.7.7.72" evidence="12"/>
<dbReference type="Proteomes" id="UP000054926">
    <property type="component" value="Unassembled WGS sequence"/>
</dbReference>
<evidence type="ECO:0000256" key="10">
    <source>
        <dbReference type="ARBA" id="ARBA00022842"/>
    </source>
</evidence>
<dbReference type="InterPro" id="IPR032828">
    <property type="entry name" value="PolyA_RNA-bd"/>
</dbReference>
<dbReference type="InterPro" id="IPR043519">
    <property type="entry name" value="NT_sf"/>
</dbReference>
<comment type="subunit">
    <text evidence="12">Monomer. Can also form homodimers and oligomers.</text>
</comment>
<comment type="catalytic activity">
    <reaction evidence="12">
        <text>a tRNA precursor + 2 CTP + ATP = a tRNA with a 3' CCA end + 3 diphosphate</text>
        <dbReference type="Rhea" id="RHEA:14433"/>
        <dbReference type="Rhea" id="RHEA-COMP:10465"/>
        <dbReference type="Rhea" id="RHEA-COMP:10468"/>
        <dbReference type="ChEBI" id="CHEBI:30616"/>
        <dbReference type="ChEBI" id="CHEBI:33019"/>
        <dbReference type="ChEBI" id="CHEBI:37563"/>
        <dbReference type="ChEBI" id="CHEBI:74896"/>
        <dbReference type="ChEBI" id="CHEBI:83071"/>
        <dbReference type="EC" id="2.7.7.72"/>
    </reaction>
</comment>
<dbReference type="HAMAP" id="MF_01261">
    <property type="entry name" value="CCA_bact_type1"/>
    <property type="match status" value="1"/>
</dbReference>
<dbReference type="AlphaFoldDB" id="A0A0W0ZGT0"/>
<dbReference type="SUPFAM" id="SSF81301">
    <property type="entry name" value="Nucleotidyltransferase"/>
    <property type="match status" value="1"/>
</dbReference>
<dbReference type="GO" id="GO:0000287">
    <property type="term" value="F:magnesium ion binding"/>
    <property type="evidence" value="ECO:0007669"/>
    <property type="project" value="UniProtKB-UniRule"/>
</dbReference>
<comment type="cofactor">
    <cofactor evidence="12">
        <name>Mg(2+)</name>
        <dbReference type="ChEBI" id="CHEBI:18420"/>
    </cofactor>
    <text evidence="12">Magnesium is required for nucleotidyltransferase activity.</text>
</comment>
<dbReference type="HAMAP" id="MF_01262">
    <property type="entry name" value="CCA_bact_type2"/>
    <property type="match status" value="1"/>
</dbReference>
<dbReference type="OrthoDB" id="9805698at2"/>
<name>A0A0W0ZGT0_9GAMM</name>
<dbReference type="PATRIC" id="fig|947033.5.peg.1812"/>
<dbReference type="Gene3D" id="1.10.3090.10">
    <property type="entry name" value="cca-adding enzyme, domain 2"/>
    <property type="match status" value="1"/>
</dbReference>
<sequence>MKVYLVGGAVRDQLLKLPVKERDWVVVGSRPDDLLAKGFRQVGRDFPVFLHPQTAEEYALARTERKSAPGYYGFSCDFSKTVTLEDDLARRDLTINAMAMDEHGHLIDPYQGRQDLDAKILRHVSPAFVEDPVRVLRVARFAARFHHLGFKLADETRSLMYTMVQQGELTHLVAERVWQEWQKSLAEKNPEQFIMTLRSCDALRIILPEIEALFGIPNPYRYHHEVDSGVHTLLVLQAAVGLTNDPVIRFAALVHDLGKALSPMHNWPSHHGHEERGVAIIEALCSRLRIPNDYRALATMTSRFHLNIHRLFELQASSIVKLLERSDAFRRPNLFYNMLIACQSDAEGCGREIDYRQSKLWGYLLAECAKVNSQALIMEGYKGEAIKHALHQRRVACVELILNSWKTNEK</sequence>
<dbReference type="PIRSF" id="PIRSF000813">
    <property type="entry name" value="CCA_bact"/>
    <property type="match status" value="1"/>
</dbReference>
<dbReference type="Gene3D" id="3.30.460.10">
    <property type="entry name" value="Beta Polymerase, domain 2"/>
    <property type="match status" value="1"/>
</dbReference>
<proteinExistence type="inferred from homology"/>
<evidence type="ECO:0000256" key="3">
    <source>
        <dbReference type="ARBA" id="ARBA00022694"/>
    </source>
</evidence>
<dbReference type="RefSeq" id="WP_058510634.1">
    <property type="nucleotide sequence ID" value="NZ_LNYY01000019.1"/>
</dbReference>
<dbReference type="SUPFAM" id="SSF81891">
    <property type="entry name" value="Poly A polymerase C-terminal region-like"/>
    <property type="match status" value="1"/>
</dbReference>
<dbReference type="CDD" id="cd05398">
    <property type="entry name" value="NT_ClassII-CCAase"/>
    <property type="match status" value="1"/>
</dbReference>
<comment type="function">
    <text evidence="12">Catalyzes the addition and repair of the essential 3'-terminal CCA sequence in tRNAs without using a nucleic acid template. Adds these three nucleotides in the order of C, C, and A to the tRNA nucleotide-73, using CTP and ATP as substrates and producing inorganic pyrophosphate. tRNA 3'-terminal CCA addition is required both for tRNA processing and repair. Also involved in tRNA surveillance by mediating tandem CCA addition to generate a CCACCA at the 3' terminus of unstable tRNAs. While stable tRNAs receive only 3'-terminal CCA, unstable tRNAs are marked with CCACCA and rapidly degraded.</text>
</comment>
<dbReference type="GO" id="GO:0004810">
    <property type="term" value="F:CCA tRNA nucleotidyltransferase activity"/>
    <property type="evidence" value="ECO:0007669"/>
    <property type="project" value="UniProtKB-UniRule"/>
</dbReference>
<comment type="caution">
    <text evidence="14">The sequence shown here is derived from an EMBL/GenBank/DDBJ whole genome shotgun (WGS) entry which is preliminary data.</text>
</comment>
<evidence type="ECO:0000259" key="13">
    <source>
        <dbReference type="PROSITE" id="PS51831"/>
    </source>
</evidence>
<evidence type="ECO:0000256" key="6">
    <source>
        <dbReference type="ARBA" id="ARBA00022741"/>
    </source>
</evidence>
<keyword evidence="1 12" id="KW-0533">Nickel</keyword>
<feature type="binding site" evidence="12">
    <location>
        <position position="11"/>
    </location>
    <ligand>
        <name>CTP</name>
        <dbReference type="ChEBI" id="CHEBI:37563"/>
    </ligand>
</feature>
<keyword evidence="4 12" id="KW-0548">Nucleotidyltransferase</keyword>
<comment type="cofactor">
    <cofactor evidence="12">
        <name>Ni(2+)</name>
        <dbReference type="ChEBI" id="CHEBI:49786"/>
    </cofactor>
    <text evidence="12">Nickel for phosphatase activity.</text>
</comment>
<feature type="binding site" evidence="12">
    <location>
        <position position="8"/>
    </location>
    <ligand>
        <name>ATP</name>
        <dbReference type="ChEBI" id="CHEBI:30616"/>
    </ligand>
</feature>
<feature type="binding site" evidence="12">
    <location>
        <position position="91"/>
    </location>
    <ligand>
        <name>CTP</name>
        <dbReference type="ChEBI" id="CHEBI:37563"/>
    </ligand>
</feature>
<evidence type="ECO:0000256" key="11">
    <source>
        <dbReference type="ARBA" id="ARBA00022884"/>
    </source>
</evidence>
<dbReference type="InterPro" id="IPR050124">
    <property type="entry name" value="tRNA_CCA-adding_enzyme"/>
</dbReference>
<keyword evidence="5 12" id="KW-0479">Metal-binding</keyword>
<evidence type="ECO:0000313" key="14">
    <source>
        <dbReference type="EMBL" id="KTD68556.1"/>
    </source>
</evidence>
<dbReference type="GO" id="GO:0160016">
    <property type="term" value="F:CCACCA tRNA nucleotidyltransferase activity"/>
    <property type="evidence" value="ECO:0007669"/>
    <property type="project" value="RHEA"/>
</dbReference>
<feature type="binding site" evidence="12">
    <location>
        <position position="140"/>
    </location>
    <ligand>
        <name>CTP</name>
        <dbReference type="ChEBI" id="CHEBI:37563"/>
    </ligand>
</feature>
<comment type="similarity">
    <text evidence="12">Belongs to the tRNA nucleotidyltransferase/poly(A) polymerase family. Bacterial CCA-adding enzyme type 1 subfamily.</text>
</comment>
<keyword evidence="10 12" id="KW-0460">Magnesium</keyword>
<evidence type="ECO:0000256" key="9">
    <source>
        <dbReference type="ARBA" id="ARBA00022840"/>
    </source>
</evidence>
<dbReference type="GO" id="GO:0016791">
    <property type="term" value="F:phosphatase activity"/>
    <property type="evidence" value="ECO:0007669"/>
    <property type="project" value="UniProtKB-UniRule"/>
</dbReference>
<dbReference type="Pfam" id="PF01743">
    <property type="entry name" value="PolyA_pol"/>
    <property type="match status" value="1"/>
</dbReference>
<evidence type="ECO:0000256" key="8">
    <source>
        <dbReference type="ARBA" id="ARBA00022801"/>
    </source>
</evidence>
<protein>
    <recommendedName>
        <fullName evidence="12">Multifunctional CCA protein</fullName>
    </recommendedName>
    <domain>
        <recommendedName>
            <fullName evidence="12">CCA-adding enzyme</fullName>
            <ecNumber evidence="12">2.7.7.72</ecNumber>
        </recommendedName>
        <alternativeName>
            <fullName evidence="12">CCA tRNA nucleotidyltransferase</fullName>
        </alternativeName>
        <alternativeName>
            <fullName evidence="12">tRNA CCA-pyrophosphorylase</fullName>
        </alternativeName>
        <alternativeName>
            <fullName evidence="12">tRNA adenylyl-/cytidylyl-transferase</fullName>
        </alternativeName>
        <alternativeName>
            <fullName evidence="12">tRNA nucleotidyltransferase</fullName>
        </alternativeName>
        <alternativeName>
            <fullName evidence="12">tRNA-NT</fullName>
        </alternativeName>
    </domain>
    <domain>
        <recommendedName>
            <fullName evidence="12">2'-nucleotidase</fullName>
            <ecNumber evidence="12">3.1.3.-</ecNumber>
        </recommendedName>
    </domain>
    <domain>
        <recommendedName>
            <fullName evidence="12">2',3'-cyclic phosphodiesterase</fullName>
            <ecNumber evidence="12">3.1.4.-</ecNumber>
        </recommendedName>
    </domain>
    <domain>
        <recommendedName>
            <fullName evidence="12">Phosphatase</fullName>
        </recommendedName>
    </domain>
</protein>
<keyword evidence="7 12" id="KW-0692">RNA repair</keyword>
<feature type="binding site" evidence="12">
    <location>
        <position position="8"/>
    </location>
    <ligand>
        <name>CTP</name>
        <dbReference type="ChEBI" id="CHEBI:37563"/>
    </ligand>
</feature>
<dbReference type="PROSITE" id="PS51831">
    <property type="entry name" value="HD"/>
    <property type="match status" value="1"/>
</dbReference>
<dbReference type="NCBIfam" id="NF008137">
    <property type="entry name" value="PRK10885.1"/>
    <property type="match status" value="1"/>
</dbReference>